<evidence type="ECO:0000256" key="3">
    <source>
        <dbReference type="ARBA" id="ARBA00022723"/>
    </source>
</evidence>
<organism evidence="9 10">
    <name type="scientific">Saccharobesus litoralis</name>
    <dbReference type="NCBI Taxonomy" id="2172099"/>
    <lineage>
        <taxon>Bacteria</taxon>
        <taxon>Pseudomonadati</taxon>
        <taxon>Pseudomonadota</taxon>
        <taxon>Gammaproteobacteria</taxon>
        <taxon>Alteromonadales</taxon>
        <taxon>Alteromonadaceae</taxon>
        <taxon>Saccharobesus</taxon>
    </lineage>
</organism>
<dbReference type="Pfam" id="PF00293">
    <property type="entry name" value="NUDIX"/>
    <property type="match status" value="1"/>
</dbReference>
<gene>
    <name evidence="9" type="ORF">C2869_15035</name>
</gene>
<dbReference type="InterPro" id="IPR015797">
    <property type="entry name" value="NUDIX_hydrolase-like_dom_sf"/>
</dbReference>
<feature type="transmembrane region" description="Helical" evidence="7">
    <location>
        <begin position="183"/>
        <end position="204"/>
    </location>
</feature>
<keyword evidence="3" id="KW-0479">Metal-binding</keyword>
<keyword evidence="7" id="KW-0472">Membrane</keyword>
<dbReference type="InterPro" id="IPR000086">
    <property type="entry name" value="NUDIX_hydrolase_dom"/>
</dbReference>
<dbReference type="PROSITE" id="PS51462">
    <property type="entry name" value="NUDIX"/>
    <property type="match status" value="1"/>
</dbReference>
<dbReference type="Proteomes" id="UP000244441">
    <property type="component" value="Chromosome"/>
</dbReference>
<evidence type="ECO:0000256" key="5">
    <source>
        <dbReference type="ARBA" id="ARBA00022842"/>
    </source>
</evidence>
<comment type="cofactor">
    <cofactor evidence="2">
        <name>Mg(2+)</name>
        <dbReference type="ChEBI" id="CHEBI:18420"/>
    </cofactor>
</comment>
<protein>
    <submittedName>
        <fullName evidence="9">CoA pyrophosphatase</fullName>
    </submittedName>
</protein>
<dbReference type="GO" id="GO:0046872">
    <property type="term" value="F:metal ion binding"/>
    <property type="evidence" value="ECO:0007669"/>
    <property type="project" value="UniProtKB-KW"/>
</dbReference>
<keyword evidence="10" id="KW-1185">Reference proteome</keyword>
<evidence type="ECO:0000256" key="7">
    <source>
        <dbReference type="SAM" id="Phobius"/>
    </source>
</evidence>
<evidence type="ECO:0000313" key="9">
    <source>
        <dbReference type="EMBL" id="AWB67671.1"/>
    </source>
</evidence>
<keyword evidence="4" id="KW-0378">Hydrolase</keyword>
<feature type="domain" description="Nudix hydrolase" evidence="8">
    <location>
        <begin position="49"/>
        <end position="182"/>
    </location>
</feature>
<dbReference type="AlphaFoldDB" id="A0A2S0VTX7"/>
<dbReference type="PANTHER" id="PTHR12992">
    <property type="entry name" value="NUDIX HYDROLASE"/>
    <property type="match status" value="1"/>
</dbReference>
<keyword evidence="7" id="KW-1133">Transmembrane helix</keyword>
<evidence type="ECO:0000256" key="6">
    <source>
        <dbReference type="ARBA" id="ARBA00023211"/>
    </source>
</evidence>
<dbReference type="KEGG" id="cate:C2869_15035"/>
<keyword evidence="6" id="KW-0464">Manganese</keyword>
<dbReference type="GO" id="GO:0010945">
    <property type="term" value="F:coenzyme A diphosphatase activity"/>
    <property type="evidence" value="ECO:0007669"/>
    <property type="project" value="InterPro"/>
</dbReference>
<dbReference type="EMBL" id="CP026604">
    <property type="protein sequence ID" value="AWB67671.1"/>
    <property type="molecule type" value="Genomic_DNA"/>
</dbReference>
<evidence type="ECO:0000313" key="10">
    <source>
        <dbReference type="Proteomes" id="UP000244441"/>
    </source>
</evidence>
<accession>A0A2S0VTX7</accession>
<evidence type="ECO:0000259" key="8">
    <source>
        <dbReference type="PROSITE" id="PS51462"/>
    </source>
</evidence>
<evidence type="ECO:0000256" key="4">
    <source>
        <dbReference type="ARBA" id="ARBA00022801"/>
    </source>
</evidence>
<keyword evidence="7" id="KW-0812">Transmembrane</keyword>
<name>A0A2S0VTX7_9ALTE</name>
<evidence type="ECO:0000256" key="1">
    <source>
        <dbReference type="ARBA" id="ARBA00001936"/>
    </source>
</evidence>
<keyword evidence="5" id="KW-0460">Magnesium</keyword>
<dbReference type="Gene3D" id="3.90.79.10">
    <property type="entry name" value="Nucleoside Triphosphate Pyrophosphohydrolase"/>
    <property type="match status" value="1"/>
</dbReference>
<dbReference type="PANTHER" id="PTHR12992:SF11">
    <property type="entry name" value="MITOCHONDRIAL COENZYME A DIPHOSPHATASE NUDT8"/>
    <property type="match status" value="1"/>
</dbReference>
<comment type="cofactor">
    <cofactor evidence="1">
        <name>Mn(2+)</name>
        <dbReference type="ChEBI" id="CHEBI:29035"/>
    </cofactor>
</comment>
<dbReference type="InterPro" id="IPR045121">
    <property type="entry name" value="CoAse"/>
</dbReference>
<sequence length="224" mass="25318">MNIKKPFIRSPKSYLYCNPTLSKIANRLKSNIVLSQTTGQRFDFAKHQLKQSAVSVLIELAHNKQANVILTQRQHSLRSHPGQFSFPGGKFDELVDQSLAQTASRETKEEIGLEVTPETAIKINTFYTLSGYKIEPYVNFITPPYQTKINTDEVHQIIKVPLAYLCQPWQFTKIRIKKNNARLTVYAFSYQGALVWGATAGILVDLASRLSNNPTGFIQAIPEF</sequence>
<dbReference type="SUPFAM" id="SSF55811">
    <property type="entry name" value="Nudix"/>
    <property type="match status" value="1"/>
</dbReference>
<reference evidence="9 10" key="1">
    <citation type="submission" date="2018-01" db="EMBL/GenBank/DDBJ databases">
        <title>Genome sequence of a Cantenovulum-like bacteria.</title>
        <authorList>
            <person name="Tan W.R."/>
            <person name="Lau N.-S."/>
            <person name="Go F."/>
            <person name="Amirul A.-A.A."/>
        </authorList>
    </citation>
    <scope>NUCLEOTIDE SEQUENCE [LARGE SCALE GENOMIC DNA]</scope>
    <source>
        <strain evidence="9 10">CCB-QB4</strain>
    </source>
</reference>
<evidence type="ECO:0000256" key="2">
    <source>
        <dbReference type="ARBA" id="ARBA00001946"/>
    </source>
</evidence>
<proteinExistence type="predicted"/>
<dbReference type="CDD" id="cd03426">
    <property type="entry name" value="NUDIX_CoAse_Nudt7"/>
    <property type="match status" value="1"/>
</dbReference>